<organism evidence="2 3">
    <name type="scientific">Rhizoctonia solani</name>
    <dbReference type="NCBI Taxonomy" id="456999"/>
    <lineage>
        <taxon>Eukaryota</taxon>
        <taxon>Fungi</taxon>
        <taxon>Dikarya</taxon>
        <taxon>Basidiomycota</taxon>
        <taxon>Agaricomycotina</taxon>
        <taxon>Agaricomycetes</taxon>
        <taxon>Cantharellales</taxon>
        <taxon>Ceratobasidiaceae</taxon>
        <taxon>Rhizoctonia</taxon>
    </lineage>
</organism>
<dbReference type="EMBL" id="CAJNJQ010001682">
    <property type="protein sequence ID" value="CAE7146262.1"/>
    <property type="molecule type" value="Genomic_DNA"/>
</dbReference>
<dbReference type="Proteomes" id="UP000663827">
    <property type="component" value="Unassembled WGS sequence"/>
</dbReference>
<evidence type="ECO:0000256" key="1">
    <source>
        <dbReference type="SAM" id="Phobius"/>
    </source>
</evidence>
<sequence>MLGHPRDPSIPLFYVPNATGRSFLRLISPIFFRRISPVETKSYAFVRNLFAASAVGVIVFRTTTALLQAQNKVDTRMKTRDCSDTEYRSMPHNIQVLTEYDSEVANTAVYSQYILNGFLEPCKSVLPQIPGNTWIQQIFSCDIPASQVPVFRIEIRSPAGSALSEASMPHIWLPNKNEEENSAPFEQYNKRAVRAYSPVWRLRPGFHVEAEARLITRRFISSSVLRDIVLNSDSKYIQRSLYPIVETSRSPLLDSTGAINASQATSTIHTTLGPGFENYYRSQQDFWNMQRGLNNFAQMCDYIEDYRSGSVLDVLGSEGFPQLERMDGELNLSWTHLNVEPGPAGLLLLQLALWPILIINDSFMLTIDFRRNGSYLGCIATQAIISFISIVLTCTALGLYIGPFDREPIIYGGSPRHGKGPLIFGIPIAISVGSSLSSLAITISPVFMLQSRLSREWLWKCNTKDAFTNTIVQLQRRHELRMFGHPRDPPMPLLCVPHSTAHSFLRLISPLFFRRISPVETKGYAFIRNLFAASAVGVIIFRTATALSQAQNKIDTRMKTKDCNDAGYEPKTHNIQVLTEYDSTAANITIFSEIFNGVLEPCHPVLSQTPRNIWIEQIFSCNIPSSQNRVFRFEIYSPAGSALIEADMPRIWLSNKEEEKDAPFDQYNKRAARVYTPVWKLRPGFHVETEARLITRRFISSSIFRDIVLNSDSKYTQRSLYPIVETGRSPLVDSTGAINTSQATSTIRATLSPGFENYYRSQEAFWNMHKGLDNSAQMCDYIEDYRSGSVLDILGSVGGLFALLQTAHVLLFGRPLLWGLT</sequence>
<evidence type="ECO:0000313" key="3">
    <source>
        <dbReference type="Proteomes" id="UP000663827"/>
    </source>
</evidence>
<name>A0A8H3DZG0_9AGAM</name>
<feature type="transmembrane region" description="Helical" evidence="1">
    <location>
        <begin position="422"/>
        <end position="449"/>
    </location>
</feature>
<keyword evidence="1" id="KW-1133">Transmembrane helix</keyword>
<comment type="caution">
    <text evidence="2">The sequence shown here is derived from an EMBL/GenBank/DDBJ whole genome shotgun (WGS) entry which is preliminary data.</text>
</comment>
<reference evidence="2" key="1">
    <citation type="submission" date="2021-01" db="EMBL/GenBank/DDBJ databases">
        <authorList>
            <person name="Kaushik A."/>
        </authorList>
    </citation>
    <scope>NUCLEOTIDE SEQUENCE</scope>
    <source>
        <strain evidence="2">AG5</strain>
    </source>
</reference>
<dbReference type="AlphaFoldDB" id="A0A8H3DZG0"/>
<proteinExistence type="predicted"/>
<accession>A0A8H3DZG0</accession>
<feature type="non-terminal residue" evidence="2">
    <location>
        <position position="1"/>
    </location>
</feature>
<feature type="transmembrane region" description="Helical" evidence="1">
    <location>
        <begin position="375"/>
        <end position="402"/>
    </location>
</feature>
<protein>
    <submittedName>
        <fullName evidence="2">Uncharacterized protein</fullName>
    </submittedName>
</protein>
<gene>
    <name evidence="2" type="ORF">RDB_LOCUS82828</name>
</gene>
<keyword evidence="1" id="KW-0812">Transmembrane</keyword>
<evidence type="ECO:0000313" key="2">
    <source>
        <dbReference type="EMBL" id="CAE7146262.1"/>
    </source>
</evidence>
<keyword evidence="1" id="KW-0472">Membrane</keyword>